<comment type="caution">
    <text evidence="2">The sequence shown here is derived from an EMBL/GenBank/DDBJ whole genome shotgun (WGS) entry which is preliminary data.</text>
</comment>
<dbReference type="InterPro" id="IPR001584">
    <property type="entry name" value="Integrase_cat-core"/>
</dbReference>
<dbReference type="InterPro" id="IPR012337">
    <property type="entry name" value="RNaseH-like_sf"/>
</dbReference>
<organism evidence="2 3">
    <name type="scientific">Trinickia dabaoshanensis</name>
    <dbReference type="NCBI Taxonomy" id="564714"/>
    <lineage>
        <taxon>Bacteria</taxon>
        <taxon>Pseudomonadati</taxon>
        <taxon>Pseudomonadota</taxon>
        <taxon>Betaproteobacteria</taxon>
        <taxon>Burkholderiales</taxon>
        <taxon>Burkholderiaceae</taxon>
        <taxon>Trinickia</taxon>
    </lineage>
</organism>
<evidence type="ECO:0000313" key="2">
    <source>
        <dbReference type="EMBL" id="PMS15820.1"/>
    </source>
</evidence>
<dbReference type="GO" id="GO:0015074">
    <property type="term" value="P:DNA integration"/>
    <property type="evidence" value="ECO:0007669"/>
    <property type="project" value="InterPro"/>
</dbReference>
<evidence type="ECO:0000259" key="1">
    <source>
        <dbReference type="Pfam" id="PF13683"/>
    </source>
</evidence>
<reference evidence="2 3" key="1">
    <citation type="submission" date="2018-01" db="EMBL/GenBank/DDBJ databases">
        <title>Whole genome analyses suggest that Burkholderia sensu lato contains two further novel genera in the rhizoxinica-symbiotica group Mycetohabitans gen. nov., and Trinickia gen. nov.: implications for the evolution of diazotrophy and nodulation in the Burkholderiaceae.</title>
        <authorList>
            <person name="Estrada-de los Santos P."/>
            <person name="Palmer M."/>
            <person name="Chavez-Ramirez B."/>
            <person name="Beukes C."/>
            <person name="Steenkamp E.T."/>
            <person name="Hirsch A.M."/>
            <person name="Manyaka P."/>
            <person name="Maluk M."/>
            <person name="Lafos M."/>
            <person name="Crook M."/>
            <person name="Gross E."/>
            <person name="Simon M.F."/>
            <person name="Bueno dos Reis Junior F."/>
            <person name="Poole P.S."/>
            <person name="Venter S.N."/>
            <person name="James E.K."/>
        </authorList>
    </citation>
    <scope>NUCLEOTIDE SEQUENCE [LARGE SCALE GENOMIC DNA]</scope>
    <source>
        <strain evidence="2 3">GIMN1.004</strain>
    </source>
</reference>
<dbReference type="Proteomes" id="UP000235616">
    <property type="component" value="Unassembled WGS sequence"/>
</dbReference>
<accession>A0A2N7VF88</accession>
<proteinExistence type="predicted"/>
<dbReference type="EMBL" id="PNYA01000028">
    <property type="protein sequence ID" value="PMS15820.1"/>
    <property type="molecule type" value="Genomic_DNA"/>
</dbReference>
<sequence length="124" mass="14572">MSACRRPRVSNDNPYAEALFRTCKYRPDYPRKAFASLDAARAWTQQFVRWYNHEHKHSGLKFVTPAQRRNGVAIAVLARRDAVYAQAKARSPQRWSRSARNWELKNEVWLNPERTPRAELKQCA</sequence>
<dbReference type="Pfam" id="PF13683">
    <property type="entry name" value="rve_3"/>
    <property type="match status" value="1"/>
</dbReference>
<dbReference type="SUPFAM" id="SSF53098">
    <property type="entry name" value="Ribonuclease H-like"/>
    <property type="match status" value="1"/>
</dbReference>
<dbReference type="AlphaFoldDB" id="A0A2N7VF88"/>
<evidence type="ECO:0000313" key="3">
    <source>
        <dbReference type="Proteomes" id="UP000235616"/>
    </source>
</evidence>
<name>A0A2N7VF88_9BURK</name>
<keyword evidence="3" id="KW-1185">Reference proteome</keyword>
<protein>
    <recommendedName>
        <fullName evidence="1">Integrase catalytic domain-containing protein</fullName>
    </recommendedName>
</protein>
<feature type="domain" description="Integrase catalytic" evidence="1">
    <location>
        <begin position="6"/>
        <end position="65"/>
    </location>
</feature>
<gene>
    <name evidence="2" type="ORF">C0Z18_25405</name>
</gene>